<organism evidence="1 2">
    <name type="scientific">Rubroshorea leprosula</name>
    <dbReference type="NCBI Taxonomy" id="152421"/>
    <lineage>
        <taxon>Eukaryota</taxon>
        <taxon>Viridiplantae</taxon>
        <taxon>Streptophyta</taxon>
        <taxon>Embryophyta</taxon>
        <taxon>Tracheophyta</taxon>
        <taxon>Spermatophyta</taxon>
        <taxon>Magnoliopsida</taxon>
        <taxon>eudicotyledons</taxon>
        <taxon>Gunneridae</taxon>
        <taxon>Pentapetalae</taxon>
        <taxon>rosids</taxon>
        <taxon>malvids</taxon>
        <taxon>Malvales</taxon>
        <taxon>Dipterocarpaceae</taxon>
        <taxon>Rubroshorea</taxon>
    </lineage>
</organism>
<dbReference type="Proteomes" id="UP001054252">
    <property type="component" value="Unassembled WGS sequence"/>
</dbReference>
<dbReference type="EMBL" id="BPVZ01000019">
    <property type="protein sequence ID" value="GKV02509.1"/>
    <property type="molecule type" value="Genomic_DNA"/>
</dbReference>
<sequence>MQKQSSLPTFSSAKSNSGFYSWNLEWSSKRERETWNLVWSSISNNKEYHPM</sequence>
<keyword evidence="2" id="KW-1185">Reference proteome</keyword>
<comment type="caution">
    <text evidence="1">The sequence shown here is derived from an EMBL/GenBank/DDBJ whole genome shotgun (WGS) entry which is preliminary data.</text>
</comment>
<dbReference type="AlphaFoldDB" id="A0AAV5IRN6"/>
<reference evidence="1 2" key="1">
    <citation type="journal article" date="2021" name="Commun. Biol.">
        <title>The genome of Shorea leprosula (Dipterocarpaceae) highlights the ecological relevance of drought in aseasonal tropical rainforests.</title>
        <authorList>
            <person name="Ng K.K.S."/>
            <person name="Kobayashi M.J."/>
            <person name="Fawcett J.A."/>
            <person name="Hatakeyama M."/>
            <person name="Paape T."/>
            <person name="Ng C.H."/>
            <person name="Ang C.C."/>
            <person name="Tnah L.H."/>
            <person name="Lee C.T."/>
            <person name="Nishiyama T."/>
            <person name="Sese J."/>
            <person name="O'Brien M.J."/>
            <person name="Copetti D."/>
            <person name="Mohd Noor M.I."/>
            <person name="Ong R.C."/>
            <person name="Putra M."/>
            <person name="Sireger I.Z."/>
            <person name="Indrioko S."/>
            <person name="Kosugi Y."/>
            <person name="Izuno A."/>
            <person name="Isagi Y."/>
            <person name="Lee S.L."/>
            <person name="Shimizu K.K."/>
        </authorList>
    </citation>
    <scope>NUCLEOTIDE SEQUENCE [LARGE SCALE GENOMIC DNA]</scope>
    <source>
        <strain evidence="1">214</strain>
    </source>
</reference>
<evidence type="ECO:0000313" key="1">
    <source>
        <dbReference type="EMBL" id="GKV02509.1"/>
    </source>
</evidence>
<name>A0AAV5IRN6_9ROSI</name>
<evidence type="ECO:0000313" key="2">
    <source>
        <dbReference type="Proteomes" id="UP001054252"/>
    </source>
</evidence>
<proteinExistence type="predicted"/>
<gene>
    <name evidence="1" type="ORF">SLEP1_g14942</name>
</gene>
<protein>
    <submittedName>
        <fullName evidence="1">Uncharacterized protein</fullName>
    </submittedName>
</protein>
<accession>A0AAV5IRN6</accession>